<keyword evidence="3" id="KW-1185">Reference proteome</keyword>
<protein>
    <submittedName>
        <fullName evidence="2">Uncharacterized protein</fullName>
    </submittedName>
</protein>
<dbReference type="EMBL" id="ML145126">
    <property type="protein sequence ID" value="TBU58328.1"/>
    <property type="molecule type" value="Genomic_DNA"/>
</dbReference>
<evidence type="ECO:0000313" key="3">
    <source>
        <dbReference type="Proteomes" id="UP000292082"/>
    </source>
</evidence>
<sequence length="157" mass="17018">MIGGAVEARVSHIFNNAARRVIRRDDGSGCPYGFHKACGPNDPLADGIRALDACRPPRALAPRAVSRSRQVHERCVRLPNHNTTYRSSLSPKPTNSLTPQASPQGPKHSPRRVSHSQVGGDPVGFTPRSTCSVFRTRRRARADKVSVCNGECTGVRA</sequence>
<dbReference type="Proteomes" id="UP000292082">
    <property type="component" value="Unassembled WGS sequence"/>
</dbReference>
<dbReference type="AlphaFoldDB" id="A0A4V2K819"/>
<gene>
    <name evidence="2" type="ORF">BD310DRAFT_490462</name>
</gene>
<feature type="compositionally biased region" description="Polar residues" evidence="1">
    <location>
        <begin position="80"/>
        <end position="103"/>
    </location>
</feature>
<accession>A0A4V2K819</accession>
<feature type="region of interest" description="Disordered" evidence="1">
    <location>
        <begin position="63"/>
        <end position="124"/>
    </location>
</feature>
<evidence type="ECO:0000256" key="1">
    <source>
        <dbReference type="SAM" id="MobiDB-lite"/>
    </source>
</evidence>
<reference evidence="2 3" key="1">
    <citation type="submission" date="2019-01" db="EMBL/GenBank/DDBJ databases">
        <title>Draft genome sequences of three monokaryotic isolates of the white-rot basidiomycete fungus Dichomitus squalens.</title>
        <authorList>
            <consortium name="DOE Joint Genome Institute"/>
            <person name="Lopez S.C."/>
            <person name="Andreopoulos B."/>
            <person name="Pangilinan J."/>
            <person name="Lipzen A."/>
            <person name="Riley R."/>
            <person name="Ahrendt S."/>
            <person name="Ng V."/>
            <person name="Barry K."/>
            <person name="Daum C."/>
            <person name="Grigoriev I.V."/>
            <person name="Hilden K.S."/>
            <person name="Makela M.R."/>
            <person name="de Vries R.P."/>
        </authorList>
    </citation>
    <scope>NUCLEOTIDE SEQUENCE [LARGE SCALE GENOMIC DNA]</scope>
    <source>
        <strain evidence="2 3">CBS 464.89</strain>
    </source>
</reference>
<proteinExistence type="predicted"/>
<organism evidence="2 3">
    <name type="scientific">Dichomitus squalens</name>
    <dbReference type="NCBI Taxonomy" id="114155"/>
    <lineage>
        <taxon>Eukaryota</taxon>
        <taxon>Fungi</taxon>
        <taxon>Dikarya</taxon>
        <taxon>Basidiomycota</taxon>
        <taxon>Agaricomycotina</taxon>
        <taxon>Agaricomycetes</taxon>
        <taxon>Polyporales</taxon>
        <taxon>Polyporaceae</taxon>
        <taxon>Dichomitus</taxon>
    </lineage>
</organism>
<name>A0A4V2K819_9APHY</name>
<evidence type="ECO:0000313" key="2">
    <source>
        <dbReference type="EMBL" id="TBU58328.1"/>
    </source>
</evidence>